<accession>A0A7H9K5E8</accession>
<proteinExistence type="predicted"/>
<dbReference type="SUPFAM" id="SSF54060">
    <property type="entry name" value="His-Me finger endonucleases"/>
    <property type="match status" value="1"/>
</dbReference>
<keyword evidence="1" id="KW-0540">Nuclease</keyword>
<dbReference type="GO" id="GO:0004519">
    <property type="term" value="F:endonuclease activity"/>
    <property type="evidence" value="ECO:0007669"/>
    <property type="project" value="UniProtKB-KW"/>
</dbReference>
<dbReference type="Proteomes" id="UP000512115">
    <property type="component" value="Chromosome"/>
</dbReference>
<dbReference type="EMBL" id="CP056159">
    <property type="protein sequence ID" value="QLV01110.1"/>
    <property type="molecule type" value="Genomic_DNA"/>
</dbReference>
<dbReference type="RefSeq" id="WP_033873172.1">
    <property type="nucleotide sequence ID" value="NZ_CP056159.1"/>
</dbReference>
<evidence type="ECO:0000313" key="2">
    <source>
        <dbReference type="Proteomes" id="UP000512115"/>
    </source>
</evidence>
<dbReference type="InterPro" id="IPR044925">
    <property type="entry name" value="His-Me_finger_sf"/>
</dbReference>
<evidence type="ECO:0000313" key="1">
    <source>
        <dbReference type="EMBL" id="QLV01110.1"/>
    </source>
</evidence>
<gene>
    <name evidence="1" type="ORF">HV284_08475</name>
</gene>
<keyword evidence="1" id="KW-0378">Hydrolase</keyword>
<sequence>MNIIKQYYYYMCLSNTVDPKEFFGSDGHSGLCEICRSEFKPELSTEYLQETNGDLTKATSVKWWEWLEDFKPDGGLPKRRYLLDPAANVYDIEQRVYINPEQYSSSGSKHPIKYWHVKLPRPGKKDLFITRGRLIAYRYFFAWCDYLLEKMYDYAPKVTTTQVVNNGRVLATRYTIDWEELIGWISGNDSKANGEVKLQPTGFYDSDLNAVIDRNPDGRVRKSKMGPSHNPSVWMSPLEVDHIDRNGLNDTPRNIRWADRAMNMANRNSTAGRAH</sequence>
<reference evidence="1 2" key="1">
    <citation type="submission" date="2020-06" db="EMBL/GenBank/DDBJ databases">
        <title>REHAB project genomes.</title>
        <authorList>
            <person name="Shaw L.P."/>
        </authorList>
    </citation>
    <scope>NUCLEOTIDE SEQUENCE [LARGE SCALE GENOMIC DNA]</scope>
    <source>
        <strain evidence="1 2">RHBSTW-00814</strain>
    </source>
</reference>
<dbReference type="AlphaFoldDB" id="A0A7H9K5E8"/>
<name>A0A7H9K5E8_9ESCH</name>
<keyword evidence="1" id="KW-0255">Endonuclease</keyword>
<organism evidence="1 2">
    <name type="scientific">Escherichia marmotae</name>
    <dbReference type="NCBI Taxonomy" id="1499973"/>
    <lineage>
        <taxon>Bacteria</taxon>
        <taxon>Pseudomonadati</taxon>
        <taxon>Pseudomonadota</taxon>
        <taxon>Gammaproteobacteria</taxon>
        <taxon>Enterobacterales</taxon>
        <taxon>Enterobacteriaceae</taxon>
        <taxon>Escherichia</taxon>
    </lineage>
</organism>
<protein>
    <submittedName>
        <fullName evidence="1">HNH endonuclease</fullName>
    </submittedName>
</protein>